<dbReference type="SMART" id="SM00448">
    <property type="entry name" value="REC"/>
    <property type="match status" value="1"/>
</dbReference>
<evidence type="ECO:0000256" key="3">
    <source>
        <dbReference type="ARBA" id="ARBA00022553"/>
    </source>
</evidence>
<feature type="domain" description="Response regulatory" evidence="10">
    <location>
        <begin position="3"/>
        <end position="116"/>
    </location>
</feature>
<dbReference type="RefSeq" id="WP_284202690.1">
    <property type="nucleotide sequence ID" value="NZ_BSPQ01000001.1"/>
</dbReference>
<dbReference type="CDD" id="cd00383">
    <property type="entry name" value="trans_reg_C"/>
    <property type="match status" value="1"/>
</dbReference>
<dbReference type="Pfam" id="PF00486">
    <property type="entry name" value="Trans_reg_C"/>
    <property type="match status" value="1"/>
</dbReference>
<evidence type="ECO:0000313" key="13">
    <source>
        <dbReference type="Proteomes" id="UP001157353"/>
    </source>
</evidence>
<keyword evidence="2" id="KW-0963">Cytoplasm</keyword>
<dbReference type="SUPFAM" id="SSF46894">
    <property type="entry name" value="C-terminal effector domain of the bipartite response regulators"/>
    <property type="match status" value="1"/>
</dbReference>
<keyword evidence="7" id="KW-0804">Transcription</keyword>
<comment type="subcellular location">
    <subcellularLocation>
        <location evidence="1">Cytoplasm</location>
    </subcellularLocation>
</comment>
<dbReference type="InterPro" id="IPR001867">
    <property type="entry name" value="OmpR/PhoB-type_DNA-bd"/>
</dbReference>
<feature type="DNA-binding region" description="OmpR/PhoB-type" evidence="9">
    <location>
        <begin position="127"/>
        <end position="226"/>
    </location>
</feature>
<dbReference type="Gene3D" id="6.10.250.690">
    <property type="match status" value="1"/>
</dbReference>
<evidence type="ECO:0000256" key="4">
    <source>
        <dbReference type="ARBA" id="ARBA00023012"/>
    </source>
</evidence>
<dbReference type="InterPro" id="IPR016032">
    <property type="entry name" value="Sig_transdc_resp-reg_C-effctor"/>
</dbReference>
<dbReference type="Proteomes" id="UP001157353">
    <property type="component" value="Unassembled WGS sequence"/>
</dbReference>
<dbReference type="InterPro" id="IPR001789">
    <property type="entry name" value="Sig_transdc_resp-reg_receiver"/>
</dbReference>
<evidence type="ECO:0000256" key="8">
    <source>
        <dbReference type="PROSITE-ProRule" id="PRU00169"/>
    </source>
</evidence>
<dbReference type="CDD" id="cd17623">
    <property type="entry name" value="REC_OmpR_CpxR"/>
    <property type="match status" value="1"/>
</dbReference>
<evidence type="ECO:0000256" key="1">
    <source>
        <dbReference type="ARBA" id="ARBA00004496"/>
    </source>
</evidence>
<reference evidence="13" key="1">
    <citation type="journal article" date="2019" name="Int. J. Syst. Evol. Microbiol.">
        <title>The Global Catalogue of Microorganisms (GCM) 10K type strain sequencing project: providing services to taxonomists for standard genome sequencing and annotation.</title>
        <authorList>
            <consortium name="The Broad Institute Genomics Platform"/>
            <consortium name="The Broad Institute Genome Sequencing Center for Infectious Disease"/>
            <person name="Wu L."/>
            <person name="Ma J."/>
        </authorList>
    </citation>
    <scope>NUCLEOTIDE SEQUENCE [LARGE SCALE GENOMIC DNA]</scope>
    <source>
        <strain evidence="13">NBRC 103166</strain>
    </source>
</reference>
<proteinExistence type="predicted"/>
<evidence type="ECO:0000256" key="7">
    <source>
        <dbReference type="ARBA" id="ARBA00023163"/>
    </source>
</evidence>
<dbReference type="InterPro" id="IPR036388">
    <property type="entry name" value="WH-like_DNA-bd_sf"/>
</dbReference>
<dbReference type="Pfam" id="PF00072">
    <property type="entry name" value="Response_reg"/>
    <property type="match status" value="1"/>
</dbReference>
<dbReference type="PANTHER" id="PTHR48111:SF39">
    <property type="entry name" value="TRANSCRIPTIONAL REGULATORY PROTEIN CPXR"/>
    <property type="match status" value="1"/>
</dbReference>
<evidence type="ECO:0000256" key="9">
    <source>
        <dbReference type="PROSITE-ProRule" id="PRU01091"/>
    </source>
</evidence>
<evidence type="ECO:0000256" key="6">
    <source>
        <dbReference type="ARBA" id="ARBA00023125"/>
    </source>
</evidence>
<feature type="modified residue" description="4-aspartylphosphate" evidence="8">
    <location>
        <position position="52"/>
    </location>
</feature>
<dbReference type="PROSITE" id="PS50110">
    <property type="entry name" value="RESPONSE_REGULATORY"/>
    <property type="match status" value="1"/>
</dbReference>
<dbReference type="PANTHER" id="PTHR48111">
    <property type="entry name" value="REGULATOR OF RPOS"/>
    <property type="match status" value="1"/>
</dbReference>
<evidence type="ECO:0000256" key="5">
    <source>
        <dbReference type="ARBA" id="ARBA00023015"/>
    </source>
</evidence>
<dbReference type="EMBL" id="BSPQ01000001">
    <property type="protein sequence ID" value="GLS89578.1"/>
    <property type="molecule type" value="Genomic_DNA"/>
</dbReference>
<sequence length="235" mass="26609">MKNLLLIDDDKELVSLLAEFLSLENFNIDTAPDGENGLQKALTGNYDLILLDVMMPRLNGFEVLKLLRQKSDTPVLMLTAKGDEIDKVLGLEMGADDYLAKPFSERELLARIRAILRRTQHKNSESPSKLTHLDIELFPAQQQAVCQDFTIELTGTELLLLEKFLAHPGELFSKAELSEEVLGKKLQPFDRSIDMHLSNIRRKLPTRQDGQTRVKNFRGRGYMWVDGELNLSAAS</sequence>
<protein>
    <submittedName>
        <fullName evidence="12">DNA-binding response regulator</fullName>
    </submittedName>
</protein>
<dbReference type="SMART" id="SM00862">
    <property type="entry name" value="Trans_reg_C"/>
    <property type="match status" value="1"/>
</dbReference>
<evidence type="ECO:0000256" key="2">
    <source>
        <dbReference type="ARBA" id="ARBA00022490"/>
    </source>
</evidence>
<evidence type="ECO:0000259" key="10">
    <source>
        <dbReference type="PROSITE" id="PS50110"/>
    </source>
</evidence>
<keyword evidence="6 9" id="KW-0238">DNA-binding</keyword>
<dbReference type="PROSITE" id="PS51755">
    <property type="entry name" value="OMPR_PHOB"/>
    <property type="match status" value="1"/>
</dbReference>
<keyword evidence="13" id="KW-1185">Reference proteome</keyword>
<gene>
    <name evidence="12" type="primary">cpxR</name>
    <name evidence="12" type="ORF">GCM10007916_06450</name>
</gene>
<dbReference type="InterPro" id="IPR058124">
    <property type="entry name" value="CpxR-like_REC"/>
</dbReference>
<dbReference type="GO" id="GO:0003677">
    <property type="term" value="F:DNA binding"/>
    <property type="evidence" value="ECO:0007669"/>
    <property type="project" value="UniProtKB-KW"/>
</dbReference>
<dbReference type="Gene3D" id="1.10.10.10">
    <property type="entry name" value="Winged helix-like DNA-binding domain superfamily/Winged helix DNA-binding domain"/>
    <property type="match status" value="1"/>
</dbReference>
<dbReference type="InterPro" id="IPR011006">
    <property type="entry name" value="CheY-like_superfamily"/>
</dbReference>
<evidence type="ECO:0000313" key="12">
    <source>
        <dbReference type="EMBL" id="GLS89578.1"/>
    </source>
</evidence>
<name>A0ABQ6DXI8_9GAMM</name>
<comment type="caution">
    <text evidence="12">The sequence shown here is derived from an EMBL/GenBank/DDBJ whole genome shotgun (WGS) entry which is preliminary data.</text>
</comment>
<evidence type="ECO:0000259" key="11">
    <source>
        <dbReference type="PROSITE" id="PS51755"/>
    </source>
</evidence>
<keyword evidence="3 8" id="KW-0597">Phosphoprotein</keyword>
<dbReference type="SUPFAM" id="SSF52172">
    <property type="entry name" value="CheY-like"/>
    <property type="match status" value="1"/>
</dbReference>
<accession>A0ABQ6DXI8</accession>
<organism evidence="12 13">
    <name type="scientific">Psychromonas marina</name>
    <dbReference type="NCBI Taxonomy" id="88364"/>
    <lineage>
        <taxon>Bacteria</taxon>
        <taxon>Pseudomonadati</taxon>
        <taxon>Pseudomonadota</taxon>
        <taxon>Gammaproteobacteria</taxon>
        <taxon>Alteromonadales</taxon>
        <taxon>Psychromonadaceae</taxon>
        <taxon>Psychromonas</taxon>
    </lineage>
</organism>
<keyword evidence="5" id="KW-0805">Transcription regulation</keyword>
<dbReference type="InterPro" id="IPR039420">
    <property type="entry name" value="WalR-like"/>
</dbReference>
<feature type="domain" description="OmpR/PhoB-type" evidence="11">
    <location>
        <begin position="127"/>
        <end position="226"/>
    </location>
</feature>
<dbReference type="Gene3D" id="3.40.50.2300">
    <property type="match status" value="1"/>
</dbReference>
<keyword evidence="4" id="KW-0902">Two-component regulatory system</keyword>